<dbReference type="GO" id="GO:0005886">
    <property type="term" value="C:plasma membrane"/>
    <property type="evidence" value="ECO:0007669"/>
    <property type="project" value="UniProtKB-SubCell"/>
</dbReference>
<comment type="subunit">
    <text evidence="10">Forms a complex with SecD. Part of the essential Sec protein translocation apparatus which comprises SecA, SecYEG and auxiliary proteins SecDF. Other proteins may also be involved.</text>
</comment>
<sequence>MSGDSTPERPSASARPSARARSSRSTSSTSSRNRPASRPPRSRAPLVRALLTFGVLALALYFAVSTPARLGLDLRGGTQIVLETRDSPTAKANAESTDRALQVLNRRVDALGVSEPNLTRSGERRIIVELPGVQDPREAEQVIGRTAQLTFHPVLGVAQQGEKAKAGERIIGDESGQRLRLGPSALTGEGVKDAAGATDPQQGVSWFVTIDFNGQGGGAWKALTGKAACAQPGDPTRRIAIVLDNKVISSPQVDPSVGCNVGIGGGSTQITGDFDQASAQELAVLIKGGALPVPVEIIEQRTVGPTLGAEAIEASAKAAAIGLALTGLFIILVYRLMGALATVALACYALISYAILVALGATLTLPGLAGFVLAIGMAIDANVLVFERAREEYAANQQKGLSTALSRGYKGAWSAIIDSNVTTLLAAGLLFFLASGPVRGFGVTLSIGVLASMVSALIVARLFTDWAVRRSFVRNRPGITGLSSIGRVRTWLIERNPDLMKRGRLWLALSALVVIVAGAGIVVRGLDYGVEFTGGRLVEYSTSKPVDVNDARQAVTDAGFPRAVVQESSGDNITVRTGKLSTDQALEIQQALGELGGKITKERDELIGPSLGNELRVKALIALGVALLAQMLYLAIRFRWTFGVAAVLAMFHDIVIVTGLFAWLGKPIDGVFLAAALTTIGLSVNDTVVVFDRIRELWAGNPKTPFARSANLAVLQTVPRTVNTGLGAMFILAALAILGGESLTDFAVALLVGLFVGTYSSTFAATPLAVELQARSGTGPPRVRTKSPEKAARKRAQRSGTGAVV</sequence>
<dbReference type="InterPro" id="IPR048634">
    <property type="entry name" value="SecD_SecF_C"/>
</dbReference>
<feature type="transmembrane region" description="Helical" evidence="9">
    <location>
        <begin position="46"/>
        <end position="64"/>
    </location>
</feature>
<evidence type="ECO:0000256" key="10">
    <source>
        <dbReference type="HAMAP-Rule" id="MF_01464"/>
    </source>
</evidence>
<dbReference type="GO" id="GO:0015450">
    <property type="term" value="F:protein-transporting ATPase activity"/>
    <property type="evidence" value="ECO:0007669"/>
    <property type="project" value="InterPro"/>
</dbReference>
<feature type="region of interest" description="Disordered" evidence="11">
    <location>
        <begin position="775"/>
        <end position="805"/>
    </location>
</feature>
<keyword evidence="3 9" id="KW-1003">Cell membrane</keyword>
<feature type="transmembrane region" description="Helical" evidence="9">
    <location>
        <begin position="440"/>
        <end position="464"/>
    </location>
</feature>
<dbReference type="InterPro" id="IPR022645">
    <property type="entry name" value="SecD/SecF_bac"/>
</dbReference>
<keyword evidence="4 9" id="KW-0812">Transmembrane</keyword>
<evidence type="ECO:0000259" key="14">
    <source>
        <dbReference type="Pfam" id="PF22599"/>
    </source>
</evidence>
<dbReference type="NCBIfam" id="TIGR00966">
    <property type="entry name" value="transloc_SecF"/>
    <property type="match status" value="1"/>
</dbReference>
<name>A0A852Z5D7_9ACTN</name>
<dbReference type="Pfam" id="PF22599">
    <property type="entry name" value="SecDF_P1_head"/>
    <property type="match status" value="1"/>
</dbReference>
<keyword evidence="2 9" id="KW-0813">Transport</keyword>
<keyword evidence="7 9" id="KW-0811">Translocation</keyword>
<dbReference type="HAMAP" id="MF_01463_B">
    <property type="entry name" value="SecD_B"/>
    <property type="match status" value="1"/>
</dbReference>
<proteinExistence type="inferred from homology"/>
<dbReference type="NCBIfam" id="TIGR00916">
    <property type="entry name" value="2A0604s01"/>
    <property type="match status" value="1"/>
</dbReference>
<dbReference type="Pfam" id="PF07549">
    <property type="entry name" value="Sec_GG"/>
    <property type="match status" value="2"/>
</dbReference>
<dbReference type="InterPro" id="IPR005791">
    <property type="entry name" value="SecD"/>
</dbReference>
<evidence type="ECO:0000256" key="8">
    <source>
        <dbReference type="ARBA" id="ARBA00023136"/>
    </source>
</evidence>
<dbReference type="Pfam" id="PF02355">
    <property type="entry name" value="SecD_SecF_C"/>
    <property type="match status" value="2"/>
</dbReference>
<evidence type="ECO:0000259" key="13">
    <source>
        <dbReference type="Pfam" id="PF21760"/>
    </source>
</evidence>
<dbReference type="Gene3D" id="3.30.1360.200">
    <property type="match status" value="1"/>
</dbReference>
<evidence type="ECO:0000259" key="12">
    <source>
        <dbReference type="Pfam" id="PF02355"/>
    </source>
</evidence>
<keyword evidence="5 9" id="KW-0653">Protein transport</keyword>
<dbReference type="FunFam" id="1.20.1640.10:FF:000044">
    <property type="entry name" value="Multifunctional fusion protein"/>
    <property type="match status" value="1"/>
</dbReference>
<dbReference type="InterPro" id="IPR054384">
    <property type="entry name" value="SecDF_P1_head"/>
</dbReference>
<feature type="transmembrane region" description="Helical" evidence="9">
    <location>
        <begin position="619"/>
        <end position="636"/>
    </location>
</feature>
<evidence type="ECO:0000256" key="2">
    <source>
        <dbReference type="ARBA" id="ARBA00022448"/>
    </source>
</evidence>
<dbReference type="SUPFAM" id="SSF82866">
    <property type="entry name" value="Multidrug efflux transporter AcrB transmembrane domain"/>
    <property type="match status" value="2"/>
</dbReference>
<protein>
    <recommendedName>
        <fullName evidence="9 10">Multifunctional fusion protein</fullName>
    </recommendedName>
    <domain>
        <recommendedName>
            <fullName evidence="9">Protein translocase subunit SecD</fullName>
        </recommendedName>
    </domain>
    <domain>
        <recommendedName>
            <fullName evidence="10">Protein-export membrane protein SecF</fullName>
        </recommendedName>
    </domain>
</protein>
<evidence type="ECO:0000313" key="16">
    <source>
        <dbReference type="Proteomes" id="UP000579605"/>
    </source>
</evidence>
<feature type="transmembrane region" description="Helical" evidence="9">
    <location>
        <begin position="367"/>
        <end position="386"/>
    </location>
</feature>
<feature type="domain" description="SecDF P1 head subdomain" evidence="14">
    <location>
        <begin position="174"/>
        <end position="293"/>
    </location>
</feature>
<evidence type="ECO:0000256" key="1">
    <source>
        <dbReference type="ARBA" id="ARBA00004651"/>
    </source>
</evidence>
<gene>
    <name evidence="9" type="primary">secD</name>
    <name evidence="10" type="synonym">secF</name>
    <name evidence="15" type="ORF">F4554_000709</name>
</gene>
<evidence type="ECO:0000256" key="4">
    <source>
        <dbReference type="ARBA" id="ARBA00022692"/>
    </source>
</evidence>
<keyword evidence="16" id="KW-1185">Reference proteome</keyword>
<organism evidence="15 16">
    <name type="scientific">Actinopolymorpha rutila</name>
    <dbReference type="NCBI Taxonomy" id="446787"/>
    <lineage>
        <taxon>Bacteria</taxon>
        <taxon>Bacillati</taxon>
        <taxon>Actinomycetota</taxon>
        <taxon>Actinomycetes</taxon>
        <taxon>Propionibacteriales</taxon>
        <taxon>Actinopolymorphaceae</taxon>
        <taxon>Actinopolymorpha</taxon>
    </lineage>
</organism>
<feature type="domain" description="Protein export membrane protein SecD/SecF C-terminal" evidence="12">
    <location>
        <begin position="589"/>
        <end position="774"/>
    </location>
</feature>
<evidence type="ECO:0000256" key="5">
    <source>
        <dbReference type="ARBA" id="ARBA00022927"/>
    </source>
</evidence>
<dbReference type="InterPro" id="IPR022813">
    <property type="entry name" value="SecD/SecF_arch_bac"/>
</dbReference>
<comment type="similarity">
    <text evidence="9">Belongs to the SecD/SecF family. SecD subfamily.</text>
</comment>
<feature type="transmembrane region" description="Helical" evidence="9">
    <location>
        <begin position="746"/>
        <end position="770"/>
    </location>
</feature>
<comment type="caution">
    <text evidence="9">Lacks conserved residue(s) required for the propagation of feature annotation.</text>
</comment>
<comment type="function">
    <text evidence="9">Part of the Sec protein translocase complex. Interacts with the SecYEG preprotein conducting channel. SecDF uses the proton motive force (PMF) to complete protein translocation after the ATP-dependent function of SecA.</text>
</comment>
<comment type="subcellular location">
    <subcellularLocation>
        <location evidence="1 9">Cell membrane</location>
        <topology evidence="1 9">Multi-pass membrane protein</topology>
    </subcellularLocation>
</comment>
<dbReference type="Gene3D" id="1.20.1640.10">
    <property type="entry name" value="Multidrug efflux transporter AcrB transmembrane domain"/>
    <property type="match status" value="2"/>
</dbReference>
<dbReference type="NCBIfam" id="NF009583">
    <property type="entry name" value="PRK13024.1-3"/>
    <property type="match status" value="1"/>
</dbReference>
<evidence type="ECO:0000256" key="9">
    <source>
        <dbReference type="HAMAP-Rule" id="MF_01463"/>
    </source>
</evidence>
<feature type="domain" description="Protein translocase subunit SecDF P1" evidence="13">
    <location>
        <begin position="98"/>
        <end position="154"/>
    </location>
</feature>
<dbReference type="RefSeq" id="WP_179786029.1">
    <property type="nucleotide sequence ID" value="NZ_BAAARR010000004.1"/>
</dbReference>
<feature type="transmembrane region" description="Helical" evidence="9">
    <location>
        <begin position="412"/>
        <end position="434"/>
    </location>
</feature>
<dbReference type="InterPro" id="IPR005665">
    <property type="entry name" value="SecF_bac"/>
</dbReference>
<feature type="transmembrane region" description="Helical" evidence="9">
    <location>
        <begin position="318"/>
        <end position="336"/>
    </location>
</feature>
<feature type="transmembrane region" description="Helical" evidence="9">
    <location>
        <begin position="643"/>
        <end position="664"/>
    </location>
</feature>
<evidence type="ECO:0000256" key="3">
    <source>
        <dbReference type="ARBA" id="ARBA00022475"/>
    </source>
</evidence>
<dbReference type="PRINTS" id="PR01755">
    <property type="entry name" value="SECFTRNLCASE"/>
</dbReference>
<dbReference type="PANTHER" id="PTHR30081">
    <property type="entry name" value="PROTEIN-EXPORT MEMBRANE PROTEIN SEC"/>
    <property type="match status" value="1"/>
</dbReference>
<evidence type="ECO:0000313" key="15">
    <source>
        <dbReference type="EMBL" id="NYH88071.1"/>
    </source>
</evidence>
<dbReference type="GO" id="GO:0043952">
    <property type="term" value="P:protein transport by the Sec complex"/>
    <property type="evidence" value="ECO:0007669"/>
    <property type="project" value="UniProtKB-UniRule"/>
</dbReference>
<feature type="region of interest" description="Disordered" evidence="11">
    <location>
        <begin position="1"/>
        <end position="42"/>
    </location>
</feature>
<feature type="compositionally biased region" description="Low complexity" evidence="11">
    <location>
        <begin position="8"/>
        <end position="36"/>
    </location>
</feature>
<evidence type="ECO:0000256" key="11">
    <source>
        <dbReference type="SAM" id="MobiDB-lite"/>
    </source>
</evidence>
<dbReference type="GO" id="GO:0065002">
    <property type="term" value="P:intracellular protein transmembrane transport"/>
    <property type="evidence" value="ECO:0007669"/>
    <property type="project" value="UniProtKB-UniRule"/>
</dbReference>
<feature type="transmembrane region" description="Helical" evidence="9">
    <location>
        <begin position="505"/>
        <end position="526"/>
    </location>
</feature>
<dbReference type="NCBIfam" id="TIGR01129">
    <property type="entry name" value="secD"/>
    <property type="match status" value="1"/>
</dbReference>
<dbReference type="HAMAP" id="MF_01464_B">
    <property type="entry name" value="SecF_B"/>
    <property type="match status" value="1"/>
</dbReference>
<feature type="domain" description="Protein export membrane protein SecD/SecF C-terminal" evidence="12">
    <location>
        <begin position="295"/>
        <end position="463"/>
    </location>
</feature>
<feature type="transmembrane region" description="Helical" evidence="9">
    <location>
        <begin position="712"/>
        <end position="740"/>
    </location>
</feature>
<accession>A0A852Z5D7</accession>
<comment type="subunit">
    <text evidence="9">Forms a complex with SecF. Part of the essential Sec protein translocation apparatus which comprises SecA, SecYEG and auxiliary proteins SecDF. Other proteins may also be involved.</text>
</comment>
<dbReference type="InterPro" id="IPR055344">
    <property type="entry name" value="SecD_SecF_C_bact"/>
</dbReference>
<dbReference type="Gene3D" id="3.30.70.3400">
    <property type="match status" value="1"/>
</dbReference>
<keyword evidence="8 9" id="KW-0472">Membrane</keyword>
<dbReference type="InterPro" id="IPR048631">
    <property type="entry name" value="SecD_1st"/>
</dbReference>
<keyword evidence="6 9" id="KW-1133">Transmembrane helix</keyword>
<comment type="similarity">
    <text evidence="10">Belongs to the SecD/SecF family. SecF subfamily.</text>
</comment>
<dbReference type="PANTHER" id="PTHR30081:SF1">
    <property type="entry name" value="PROTEIN TRANSLOCASE SUBUNIT SECD"/>
    <property type="match status" value="1"/>
</dbReference>
<feature type="transmembrane region" description="Helical" evidence="9">
    <location>
        <begin position="343"/>
        <end position="361"/>
    </location>
</feature>
<dbReference type="AlphaFoldDB" id="A0A852Z5D7"/>
<dbReference type="Pfam" id="PF21760">
    <property type="entry name" value="SecD_1st"/>
    <property type="match status" value="1"/>
</dbReference>
<evidence type="ECO:0000256" key="7">
    <source>
        <dbReference type="ARBA" id="ARBA00023010"/>
    </source>
</evidence>
<reference evidence="15 16" key="1">
    <citation type="submission" date="2020-07" db="EMBL/GenBank/DDBJ databases">
        <title>Sequencing the genomes of 1000 actinobacteria strains.</title>
        <authorList>
            <person name="Klenk H.-P."/>
        </authorList>
    </citation>
    <scope>NUCLEOTIDE SEQUENCE [LARGE SCALE GENOMIC DNA]</scope>
    <source>
        <strain evidence="15 16">DSM 18448</strain>
    </source>
</reference>
<evidence type="ECO:0000256" key="6">
    <source>
        <dbReference type="ARBA" id="ARBA00022989"/>
    </source>
</evidence>
<dbReference type="Proteomes" id="UP000579605">
    <property type="component" value="Unassembled WGS sequence"/>
</dbReference>
<dbReference type="InterPro" id="IPR022646">
    <property type="entry name" value="SecD/SecF_CS"/>
</dbReference>
<dbReference type="EMBL" id="JACBZH010000001">
    <property type="protein sequence ID" value="NYH88071.1"/>
    <property type="molecule type" value="Genomic_DNA"/>
</dbReference>
<dbReference type="GO" id="GO:0006605">
    <property type="term" value="P:protein targeting"/>
    <property type="evidence" value="ECO:0007669"/>
    <property type="project" value="UniProtKB-UniRule"/>
</dbReference>
<comment type="caution">
    <text evidence="15">The sequence shown here is derived from an EMBL/GenBank/DDBJ whole genome shotgun (WGS) entry which is preliminary data.</text>
</comment>